<reference evidence="3" key="1">
    <citation type="submission" date="2019-04" db="EMBL/GenBank/DDBJ databases">
        <title>Draft genome sequence of Pseudonocardiaceae bacterium SL3-2-4.</title>
        <authorList>
            <person name="Ningsih F."/>
            <person name="Yokota A."/>
            <person name="Sakai Y."/>
            <person name="Nanatani K."/>
            <person name="Yabe S."/>
            <person name="Oetari A."/>
            <person name="Sjamsuridzal W."/>
        </authorList>
    </citation>
    <scope>NUCLEOTIDE SEQUENCE [LARGE SCALE GENOMIC DNA]</scope>
    <source>
        <strain evidence="3">SL3-2-4</strain>
    </source>
</reference>
<dbReference type="RefSeq" id="WP_137815423.1">
    <property type="nucleotide sequence ID" value="NZ_BJFL01000024.1"/>
</dbReference>
<dbReference type="EMBL" id="BJFL01000024">
    <property type="protein sequence ID" value="GDY32408.1"/>
    <property type="molecule type" value="Genomic_DNA"/>
</dbReference>
<accession>A0A4D4JCM3</accession>
<sequence length="136" mass="14378">MTRFRERPQWREPARHRRVEDEGWSHGTGPDPGGGPDRGFSGVLDGTEPAAHAGSGRHADAGHGSDGGPPTTPIPPVRDQGRPTVVRGNAEDTQPLRVVRSRPATSEPAGAADTYLIQTENAFGDTQFAAPPVIGE</sequence>
<protein>
    <submittedName>
        <fullName evidence="2">Uncharacterized protein</fullName>
    </submittedName>
</protein>
<feature type="compositionally biased region" description="Basic and acidic residues" evidence="1">
    <location>
        <begin position="1"/>
        <end position="24"/>
    </location>
</feature>
<dbReference type="Proteomes" id="UP000298860">
    <property type="component" value="Unassembled WGS sequence"/>
</dbReference>
<feature type="region of interest" description="Disordered" evidence="1">
    <location>
        <begin position="1"/>
        <end position="112"/>
    </location>
</feature>
<keyword evidence="3" id="KW-1185">Reference proteome</keyword>
<gene>
    <name evidence="2" type="ORF">GTS_40410</name>
</gene>
<dbReference type="AlphaFoldDB" id="A0A4D4JCM3"/>
<comment type="caution">
    <text evidence="2">The sequence shown here is derived from an EMBL/GenBank/DDBJ whole genome shotgun (WGS) entry which is preliminary data.</text>
</comment>
<organism evidence="2 3">
    <name type="scientific">Gandjariella thermophila</name>
    <dbReference type="NCBI Taxonomy" id="1931992"/>
    <lineage>
        <taxon>Bacteria</taxon>
        <taxon>Bacillati</taxon>
        <taxon>Actinomycetota</taxon>
        <taxon>Actinomycetes</taxon>
        <taxon>Pseudonocardiales</taxon>
        <taxon>Pseudonocardiaceae</taxon>
        <taxon>Gandjariella</taxon>
    </lineage>
</organism>
<name>A0A4D4JCM3_9PSEU</name>
<evidence type="ECO:0000313" key="3">
    <source>
        <dbReference type="Proteomes" id="UP000298860"/>
    </source>
</evidence>
<evidence type="ECO:0000313" key="2">
    <source>
        <dbReference type="EMBL" id="GDY32408.1"/>
    </source>
</evidence>
<proteinExistence type="predicted"/>
<evidence type="ECO:0000256" key="1">
    <source>
        <dbReference type="SAM" id="MobiDB-lite"/>
    </source>
</evidence>